<dbReference type="Proteomes" id="UP000319516">
    <property type="component" value="Unassembled WGS sequence"/>
</dbReference>
<organism evidence="1 2">
    <name type="scientific">Ornithinicoccus hortensis</name>
    <dbReference type="NCBI Taxonomy" id="82346"/>
    <lineage>
        <taxon>Bacteria</taxon>
        <taxon>Bacillati</taxon>
        <taxon>Actinomycetota</taxon>
        <taxon>Actinomycetes</taxon>
        <taxon>Micrococcales</taxon>
        <taxon>Intrasporangiaceae</taxon>
        <taxon>Ornithinicoccus</taxon>
    </lineage>
</organism>
<reference evidence="1 2" key="1">
    <citation type="submission" date="2019-06" db="EMBL/GenBank/DDBJ databases">
        <title>Sequencing the genomes of 1000 actinobacteria strains.</title>
        <authorList>
            <person name="Klenk H.-P."/>
        </authorList>
    </citation>
    <scope>NUCLEOTIDE SEQUENCE [LARGE SCALE GENOMIC DNA]</scope>
    <source>
        <strain evidence="1 2">DSM 12335</strain>
    </source>
</reference>
<name>A0A542YWN9_9MICO</name>
<keyword evidence="2" id="KW-1185">Reference proteome</keyword>
<proteinExistence type="predicted"/>
<gene>
    <name evidence="1" type="ORF">FB467_3637</name>
</gene>
<accession>A0A542YWN9</accession>
<dbReference type="EMBL" id="VFOP01000001">
    <property type="protein sequence ID" value="TQL52451.1"/>
    <property type="molecule type" value="Genomic_DNA"/>
</dbReference>
<dbReference type="AlphaFoldDB" id="A0A542YWN9"/>
<evidence type="ECO:0000313" key="1">
    <source>
        <dbReference type="EMBL" id="TQL52451.1"/>
    </source>
</evidence>
<dbReference type="RefSeq" id="WP_141786323.1">
    <property type="nucleotide sequence ID" value="NZ_BAAAIK010000001.1"/>
</dbReference>
<comment type="caution">
    <text evidence="1">The sequence shown here is derived from an EMBL/GenBank/DDBJ whole genome shotgun (WGS) entry which is preliminary data.</text>
</comment>
<protein>
    <submittedName>
        <fullName evidence="1">Uncharacterized protein</fullName>
    </submittedName>
</protein>
<sequence length="557" mass="56003">MSEQTLSPPRRLRRSVSARTLEGRGIAVSAGRTAVVLDGAAAEQLWAAIEPVLRAGVAVPDLLDRLPAAARPAAGGLLDQLEEHALLCAATAPAEGPLGEHFERTADDPAAASAAAARTAVEVGGDDAGLVAEILEAFAGTGLRVRASRTPAVPLPGAPGATVTTYAPGAEPGDGDAGRSVLVLRAGDWRLVGPAPDSRGAREALRSWATRARALAGPANAARDGIADRLAGAQAVLDTLTTLSADRPGAPAATPARYHLTSPDVVSEVHPLVALPDLAPGGELLAPEVLIGHGAGGAGTDGDFLEQTEQLWLGPLSPWSGPVPDDLPQLPVGLAVAGTAGHPVAEAGVDTADARAACVERLAELAAAASAAASDSATGPSGVIGVGRDPSHAVARAVSHWAHAHLTWADPDEGRPETLPGSPFARRLWTALTIREGVVASTRTRTATVEGAPDLVLVEVLDAAGGVLGSGLATTAAAALDEALVPAVGSALAQGDPRTTVESAPRPRLEPTRLALAAWAAAAHVEVRRPGGAAGWERLGLHPRTVTARTSGSGTTS</sequence>
<dbReference type="OrthoDB" id="3417006at2"/>
<evidence type="ECO:0000313" key="2">
    <source>
        <dbReference type="Proteomes" id="UP000319516"/>
    </source>
</evidence>